<keyword evidence="4" id="KW-1185">Reference proteome</keyword>
<evidence type="ECO:0000256" key="1">
    <source>
        <dbReference type="ARBA" id="ARBA00007133"/>
    </source>
</evidence>
<evidence type="ECO:0000313" key="4">
    <source>
        <dbReference type="Proteomes" id="UP000001514"/>
    </source>
</evidence>
<dbReference type="PANTHER" id="PTHR13073:SF0">
    <property type="entry name" value="BIOGENESIS OF LYSOSOME-RELATED ORGANELLES COMPLEX 1 SUBUNIT 1"/>
    <property type="match status" value="1"/>
</dbReference>
<dbReference type="AlphaFoldDB" id="D8QVD1"/>
<dbReference type="eggNOG" id="KOG3390">
    <property type="taxonomic scope" value="Eukaryota"/>
</dbReference>
<dbReference type="PANTHER" id="PTHR13073">
    <property type="entry name" value="BLOC-1 COMPLEX SUBUNIT 1"/>
    <property type="match status" value="1"/>
</dbReference>
<dbReference type="Gramene" id="EFJ36039">
    <property type="protein sequence ID" value="EFJ36039"/>
    <property type="gene ID" value="SELMODRAFT_78151"/>
</dbReference>
<reference evidence="3 4" key="1">
    <citation type="journal article" date="2011" name="Science">
        <title>The Selaginella genome identifies genetic changes associated with the evolution of vascular plants.</title>
        <authorList>
            <person name="Banks J.A."/>
            <person name="Nishiyama T."/>
            <person name="Hasebe M."/>
            <person name="Bowman J.L."/>
            <person name="Gribskov M."/>
            <person name="dePamphilis C."/>
            <person name="Albert V.A."/>
            <person name="Aono N."/>
            <person name="Aoyama T."/>
            <person name="Ambrose B.A."/>
            <person name="Ashton N.W."/>
            <person name="Axtell M.J."/>
            <person name="Barker E."/>
            <person name="Barker M.S."/>
            <person name="Bennetzen J.L."/>
            <person name="Bonawitz N.D."/>
            <person name="Chapple C."/>
            <person name="Cheng C."/>
            <person name="Correa L.G."/>
            <person name="Dacre M."/>
            <person name="DeBarry J."/>
            <person name="Dreyer I."/>
            <person name="Elias M."/>
            <person name="Engstrom E.M."/>
            <person name="Estelle M."/>
            <person name="Feng L."/>
            <person name="Finet C."/>
            <person name="Floyd S.K."/>
            <person name="Frommer W.B."/>
            <person name="Fujita T."/>
            <person name="Gramzow L."/>
            <person name="Gutensohn M."/>
            <person name="Harholt J."/>
            <person name="Hattori M."/>
            <person name="Heyl A."/>
            <person name="Hirai T."/>
            <person name="Hiwatashi Y."/>
            <person name="Ishikawa M."/>
            <person name="Iwata M."/>
            <person name="Karol K.G."/>
            <person name="Koehler B."/>
            <person name="Kolukisaoglu U."/>
            <person name="Kubo M."/>
            <person name="Kurata T."/>
            <person name="Lalonde S."/>
            <person name="Li K."/>
            <person name="Li Y."/>
            <person name="Litt A."/>
            <person name="Lyons E."/>
            <person name="Manning G."/>
            <person name="Maruyama T."/>
            <person name="Michael T.P."/>
            <person name="Mikami K."/>
            <person name="Miyazaki S."/>
            <person name="Morinaga S."/>
            <person name="Murata T."/>
            <person name="Mueller-Roeber B."/>
            <person name="Nelson D.R."/>
            <person name="Obara M."/>
            <person name="Oguri Y."/>
            <person name="Olmstead R.G."/>
            <person name="Onodera N."/>
            <person name="Petersen B.L."/>
            <person name="Pils B."/>
            <person name="Prigge M."/>
            <person name="Rensing S.A."/>
            <person name="Riano-Pachon D.M."/>
            <person name="Roberts A.W."/>
            <person name="Sato Y."/>
            <person name="Scheller H.V."/>
            <person name="Schulz B."/>
            <person name="Schulz C."/>
            <person name="Shakirov E.V."/>
            <person name="Shibagaki N."/>
            <person name="Shinohara N."/>
            <person name="Shippen D.E."/>
            <person name="Soerensen I."/>
            <person name="Sotooka R."/>
            <person name="Sugimoto N."/>
            <person name="Sugita M."/>
            <person name="Sumikawa N."/>
            <person name="Tanurdzic M."/>
            <person name="Theissen G."/>
            <person name="Ulvskov P."/>
            <person name="Wakazuki S."/>
            <person name="Weng J.K."/>
            <person name="Willats W.W."/>
            <person name="Wipf D."/>
            <person name="Wolf P.G."/>
            <person name="Yang L."/>
            <person name="Zimmer A.D."/>
            <person name="Zhu Q."/>
            <person name="Mitros T."/>
            <person name="Hellsten U."/>
            <person name="Loque D."/>
            <person name="Otillar R."/>
            <person name="Salamov A."/>
            <person name="Schmutz J."/>
            <person name="Shapiro H."/>
            <person name="Lindquist E."/>
            <person name="Lucas S."/>
            <person name="Rokhsar D."/>
            <person name="Grigoriev I.V."/>
        </authorList>
    </citation>
    <scope>NUCLEOTIDE SEQUENCE [LARGE SCALE GENOMIC DNA]</scope>
</reference>
<evidence type="ECO:0000313" key="3">
    <source>
        <dbReference type="EMBL" id="EFJ36039.1"/>
    </source>
</evidence>
<accession>D8QVD1</accession>
<proteinExistence type="inferred from homology"/>
<dbReference type="Pfam" id="PF06320">
    <property type="entry name" value="GCN5L1"/>
    <property type="match status" value="1"/>
</dbReference>
<dbReference type="GO" id="GO:0031083">
    <property type="term" value="C:BLOC-1 complex"/>
    <property type="evidence" value="ECO:0000318"/>
    <property type="project" value="GO_Central"/>
</dbReference>
<dbReference type="InParanoid" id="D8QVD1"/>
<evidence type="ECO:0000256" key="2">
    <source>
        <dbReference type="ARBA" id="ARBA00019577"/>
    </source>
</evidence>
<dbReference type="FunCoup" id="D8QVD1">
    <property type="interactions" value="1662"/>
</dbReference>
<gene>
    <name evidence="3" type="ORF">SELMODRAFT_78151</name>
</gene>
<protein>
    <recommendedName>
        <fullName evidence="2">Biogenesis of lysosome-related organelles complex 1 subunit 1</fullName>
    </recommendedName>
</protein>
<sequence>FTDRDRKEALASAAQVSKLLERGLNAGVQEVFANEKRIESETRAVAMTVQRAVKQSNQWMSLFHSFDTALKASSLLLEIGDFENWIKIMERDCEEIQSALERVKR</sequence>
<dbReference type="OMA" id="CCESKPA"/>
<dbReference type="GO" id="GO:0016197">
    <property type="term" value="P:endosomal transport"/>
    <property type="evidence" value="ECO:0000318"/>
    <property type="project" value="GO_Central"/>
</dbReference>
<dbReference type="STRING" id="88036.D8QVD1"/>
<name>D8QVD1_SELML</name>
<feature type="non-terminal residue" evidence="3">
    <location>
        <position position="1"/>
    </location>
</feature>
<dbReference type="HOGENOM" id="CLU_115602_2_1_1"/>
<dbReference type="EMBL" id="GL377567">
    <property type="protein sequence ID" value="EFJ36039.1"/>
    <property type="molecule type" value="Genomic_DNA"/>
</dbReference>
<organism evidence="4">
    <name type="scientific">Selaginella moellendorffii</name>
    <name type="common">Spikemoss</name>
    <dbReference type="NCBI Taxonomy" id="88036"/>
    <lineage>
        <taxon>Eukaryota</taxon>
        <taxon>Viridiplantae</taxon>
        <taxon>Streptophyta</taxon>
        <taxon>Embryophyta</taxon>
        <taxon>Tracheophyta</taxon>
        <taxon>Lycopodiopsida</taxon>
        <taxon>Selaginellales</taxon>
        <taxon>Selaginellaceae</taxon>
        <taxon>Selaginella</taxon>
    </lineage>
</organism>
<dbReference type="KEGG" id="smo:SELMODRAFT_78151"/>
<dbReference type="Proteomes" id="UP000001514">
    <property type="component" value="Unassembled WGS sequence"/>
</dbReference>
<comment type="similarity">
    <text evidence="1">Belongs to the BLOC1S1 family.</text>
</comment>
<dbReference type="InterPro" id="IPR009395">
    <property type="entry name" value="BLOC1S1"/>
</dbReference>